<evidence type="ECO:0000256" key="2">
    <source>
        <dbReference type="ARBA" id="ARBA00023002"/>
    </source>
</evidence>
<sequence>MSSSASSPTKEMSELEIGSTVTTPAATRPSSPVPALPPSPLPSGKHRVAVIGSGSWGTALAKIAAENVAKNPNEFHREVRMWVREKHINGKKLTDVINRTHQNSRYLPDIALPKNLVAVPRLPDVVKDATLLVFVTPHQFLHTVLHELKRNNAVYPGARAVTAIKGVQVEGTDIQTFASLIEGKLGTPTSALSGANIALEVAKGQFCETTIGTPSPIDAQLWHAVFHAPSVFHVNCVPDVAGVSLSGALKNVVALAAGFVDGLGLGGNTKAAILRIGLQEMRGFCLEFFEGSKADTFTNESAGIADLITTCYGGRNRKCAEEFAKTGQPFEELERKLLNGQKLQGTATAEEVNTFLTARRRAHAYPLFEKVYKISFQGLPVKEIATGW</sequence>
<feature type="region of interest" description="Disordered" evidence="10">
    <location>
        <begin position="1"/>
        <end position="44"/>
    </location>
</feature>
<dbReference type="FunFam" id="1.10.1040.10:FF:000004">
    <property type="entry name" value="Glycerol-3-phosphate dehydrogenase [NAD(+)]"/>
    <property type="match status" value="1"/>
</dbReference>
<dbReference type="Pfam" id="PF01210">
    <property type="entry name" value="NAD_Gly3P_dh_N"/>
    <property type="match status" value="1"/>
</dbReference>
<dbReference type="NCBIfam" id="TIGR03376">
    <property type="entry name" value="glycerol3P_DH"/>
    <property type="match status" value="1"/>
</dbReference>
<dbReference type="Pfam" id="PF07479">
    <property type="entry name" value="NAD_Gly3P_dh_C"/>
    <property type="match status" value="1"/>
</dbReference>
<feature type="active site" description="Proton acceptor" evidence="5">
    <location>
        <position position="250"/>
    </location>
</feature>
<dbReference type="InterPro" id="IPR013328">
    <property type="entry name" value="6PGD_dom2"/>
</dbReference>
<dbReference type="PRINTS" id="PR00077">
    <property type="entry name" value="GPDHDRGNASE"/>
</dbReference>
<feature type="binding site" evidence="7">
    <location>
        <position position="315"/>
    </location>
    <ligand>
        <name>NAD(+)</name>
        <dbReference type="ChEBI" id="CHEBI:57540"/>
    </ligand>
</feature>
<dbReference type="InterPro" id="IPR011128">
    <property type="entry name" value="G3P_DH_NAD-dep_N"/>
</dbReference>
<dbReference type="InterPro" id="IPR008927">
    <property type="entry name" value="6-PGluconate_DH-like_C_sf"/>
</dbReference>
<dbReference type="SUPFAM" id="SSF48179">
    <property type="entry name" value="6-phosphogluconate dehydrogenase C-terminal domain-like"/>
    <property type="match status" value="1"/>
</dbReference>
<feature type="binding site" evidence="6">
    <location>
        <position position="165"/>
    </location>
    <ligand>
        <name>substrate</name>
    </ligand>
</feature>
<reference evidence="13" key="1">
    <citation type="submission" date="2023-02" db="EMBL/GenBank/DDBJ databases">
        <title>Identification and recombinant expression of a fungal hydrolase from Papiliotrema laurentii that hydrolyzes apple cutin and clears colloidal polyester polyurethane.</title>
        <authorList>
            <consortium name="DOE Joint Genome Institute"/>
            <person name="Roman V.A."/>
            <person name="Bojanowski C."/>
            <person name="Crable B.R."/>
            <person name="Wagner D.N."/>
            <person name="Hung C.S."/>
            <person name="Nadeau L.J."/>
            <person name="Schratz L."/>
            <person name="Haridas S."/>
            <person name="Pangilinan J."/>
            <person name="Lipzen A."/>
            <person name="Na H."/>
            <person name="Yan M."/>
            <person name="Ng V."/>
            <person name="Grigoriev I.V."/>
            <person name="Spatafora J.W."/>
            <person name="Barlow D."/>
            <person name="Biffinger J."/>
            <person name="Kelley-Loughnane N."/>
            <person name="Varaljay V.A."/>
            <person name="Crookes-Goodson W.J."/>
        </authorList>
    </citation>
    <scope>NUCLEOTIDE SEQUENCE</scope>
    <source>
        <strain evidence="13">5307AH</strain>
    </source>
</reference>
<evidence type="ECO:0000256" key="10">
    <source>
        <dbReference type="SAM" id="MobiDB-lite"/>
    </source>
</evidence>
<dbReference type="SUPFAM" id="SSF51735">
    <property type="entry name" value="NAD(P)-binding Rossmann-fold domains"/>
    <property type="match status" value="1"/>
</dbReference>
<dbReference type="AlphaFoldDB" id="A0AAD9FV03"/>
<dbReference type="InterPro" id="IPR006168">
    <property type="entry name" value="G3P_DH_NAD-dep"/>
</dbReference>
<protein>
    <recommendedName>
        <fullName evidence="9">Glycerol-3-phosphate dehydrogenase [NAD(+)]</fullName>
        <ecNumber evidence="9">1.1.1.8</ecNumber>
    </recommendedName>
</protein>
<dbReference type="InterPro" id="IPR036291">
    <property type="entry name" value="NAD(P)-bd_dom_sf"/>
</dbReference>
<keyword evidence="3 7" id="KW-0520">NAD</keyword>
<dbReference type="GO" id="GO:0042803">
    <property type="term" value="F:protein homodimerization activity"/>
    <property type="evidence" value="ECO:0007669"/>
    <property type="project" value="InterPro"/>
</dbReference>
<dbReference type="InterPro" id="IPR006109">
    <property type="entry name" value="G3P_DH_NAD-dep_C"/>
</dbReference>
<evidence type="ECO:0000256" key="4">
    <source>
        <dbReference type="ARBA" id="ARBA00048683"/>
    </source>
</evidence>
<feature type="domain" description="Glycerol-3-phosphate dehydrogenase NAD-dependent N-terminal" evidence="11">
    <location>
        <begin position="48"/>
        <end position="213"/>
    </location>
</feature>
<feature type="binding site" evidence="7">
    <location>
        <position position="344"/>
    </location>
    <ligand>
        <name>NAD(+)</name>
        <dbReference type="ChEBI" id="CHEBI:57540"/>
    </ligand>
</feature>
<evidence type="ECO:0000256" key="5">
    <source>
        <dbReference type="PIRSR" id="PIRSR000114-1"/>
    </source>
</evidence>
<evidence type="ECO:0000259" key="11">
    <source>
        <dbReference type="Pfam" id="PF01210"/>
    </source>
</evidence>
<evidence type="ECO:0000256" key="7">
    <source>
        <dbReference type="PIRSR" id="PIRSR000114-3"/>
    </source>
</evidence>
<comment type="caution">
    <text evidence="13">The sequence shown here is derived from an EMBL/GenBank/DDBJ whole genome shotgun (WGS) entry which is preliminary data.</text>
</comment>
<feature type="compositionally biased region" description="Polar residues" evidence="10">
    <location>
        <begin position="1"/>
        <end position="10"/>
    </location>
</feature>
<feature type="domain" description="Glycerol-3-phosphate dehydrogenase NAD-dependent C-terminal" evidence="12">
    <location>
        <begin position="239"/>
        <end position="385"/>
    </location>
</feature>
<evidence type="ECO:0000313" key="14">
    <source>
        <dbReference type="Proteomes" id="UP001182556"/>
    </source>
</evidence>
<dbReference type="Proteomes" id="UP001182556">
    <property type="component" value="Unassembled WGS sequence"/>
</dbReference>
<dbReference type="InterPro" id="IPR017751">
    <property type="entry name" value="G3P_DH_NAD-dep_euk"/>
</dbReference>
<keyword evidence="2 8" id="KW-0560">Oxidoreductase</keyword>
<feature type="compositionally biased region" description="Pro residues" evidence="10">
    <location>
        <begin position="31"/>
        <end position="41"/>
    </location>
</feature>
<evidence type="ECO:0000313" key="13">
    <source>
        <dbReference type="EMBL" id="KAK1926761.1"/>
    </source>
</evidence>
<organism evidence="13 14">
    <name type="scientific">Papiliotrema laurentii</name>
    <name type="common">Cryptococcus laurentii</name>
    <dbReference type="NCBI Taxonomy" id="5418"/>
    <lineage>
        <taxon>Eukaryota</taxon>
        <taxon>Fungi</taxon>
        <taxon>Dikarya</taxon>
        <taxon>Basidiomycota</taxon>
        <taxon>Agaricomycotina</taxon>
        <taxon>Tremellomycetes</taxon>
        <taxon>Tremellales</taxon>
        <taxon>Rhynchogastremaceae</taxon>
        <taxon>Papiliotrema</taxon>
    </lineage>
</organism>
<gene>
    <name evidence="13" type="ORF">DB88DRAFT_435714</name>
</gene>
<dbReference type="PIRSF" id="PIRSF000114">
    <property type="entry name" value="Glycerol-3-P_dh"/>
    <property type="match status" value="1"/>
</dbReference>
<dbReference type="Gene3D" id="3.40.50.720">
    <property type="entry name" value="NAD(P)-binding Rossmann-like Domain"/>
    <property type="match status" value="1"/>
</dbReference>
<evidence type="ECO:0000256" key="8">
    <source>
        <dbReference type="RuleBase" id="RU000437"/>
    </source>
</evidence>
<feature type="binding site" evidence="6">
    <location>
        <begin position="315"/>
        <end position="316"/>
    </location>
    <ligand>
        <name>substrate</name>
    </ligand>
</feature>
<dbReference type="EMBL" id="JAODAN010000002">
    <property type="protein sequence ID" value="KAK1926761.1"/>
    <property type="molecule type" value="Genomic_DNA"/>
</dbReference>
<dbReference type="FunFam" id="3.40.50.720:FF:000365">
    <property type="entry name" value="Glycerol-3-phosphate dehydrogenase [NAD(+)]"/>
    <property type="match status" value="1"/>
</dbReference>
<evidence type="ECO:0000256" key="3">
    <source>
        <dbReference type="ARBA" id="ARBA00023027"/>
    </source>
</evidence>
<comment type="catalytic activity">
    <reaction evidence="4 9">
        <text>sn-glycerol 3-phosphate + NAD(+) = dihydroxyacetone phosphate + NADH + H(+)</text>
        <dbReference type="Rhea" id="RHEA:11092"/>
        <dbReference type="ChEBI" id="CHEBI:15378"/>
        <dbReference type="ChEBI" id="CHEBI:57540"/>
        <dbReference type="ChEBI" id="CHEBI:57597"/>
        <dbReference type="ChEBI" id="CHEBI:57642"/>
        <dbReference type="ChEBI" id="CHEBI:57945"/>
        <dbReference type="EC" id="1.1.1.8"/>
    </reaction>
</comment>
<feature type="binding site" evidence="7">
    <location>
        <begin position="52"/>
        <end position="57"/>
    </location>
    <ligand>
        <name>NAD(+)</name>
        <dbReference type="ChEBI" id="CHEBI:57540"/>
    </ligand>
</feature>
<evidence type="ECO:0000259" key="12">
    <source>
        <dbReference type="Pfam" id="PF07479"/>
    </source>
</evidence>
<dbReference type="Gene3D" id="1.10.1040.10">
    <property type="entry name" value="N-(1-d-carboxylethyl)-l-norvaline Dehydrogenase, domain 2"/>
    <property type="match status" value="1"/>
</dbReference>
<comment type="similarity">
    <text evidence="1 8">Belongs to the NAD-dependent glycerol-3-phosphate dehydrogenase family.</text>
</comment>
<dbReference type="PANTHER" id="PTHR11728">
    <property type="entry name" value="GLYCEROL-3-PHOSPHATE DEHYDROGENASE"/>
    <property type="match status" value="1"/>
</dbReference>
<proteinExistence type="inferred from homology"/>
<feature type="binding site" evidence="7">
    <location>
        <position position="342"/>
    </location>
    <ligand>
        <name>NAD(+)</name>
        <dbReference type="ChEBI" id="CHEBI:57540"/>
    </ligand>
</feature>
<feature type="binding site" evidence="7">
    <location>
        <position position="198"/>
    </location>
    <ligand>
        <name>NAD(+)</name>
        <dbReference type="ChEBI" id="CHEBI:57540"/>
    </ligand>
</feature>
<dbReference type="EC" id="1.1.1.8" evidence="9"/>
<evidence type="ECO:0000256" key="1">
    <source>
        <dbReference type="ARBA" id="ARBA00011009"/>
    </source>
</evidence>
<dbReference type="GO" id="GO:0141152">
    <property type="term" value="F:glycerol-3-phosphate dehydrogenase (NAD+) activity"/>
    <property type="evidence" value="ECO:0007669"/>
    <property type="project" value="UniProtKB-UniRule"/>
</dbReference>
<evidence type="ECO:0000256" key="6">
    <source>
        <dbReference type="PIRSR" id="PIRSR000114-2"/>
    </source>
</evidence>
<dbReference type="GO" id="GO:0005634">
    <property type="term" value="C:nucleus"/>
    <property type="evidence" value="ECO:0007669"/>
    <property type="project" value="TreeGrafter"/>
</dbReference>
<evidence type="ECO:0000256" key="9">
    <source>
        <dbReference type="RuleBase" id="RU361243"/>
    </source>
</evidence>
<dbReference type="PANTHER" id="PTHR11728:SF8">
    <property type="entry name" value="GLYCEROL-3-PHOSPHATE DEHYDROGENASE [NAD(+)]-RELATED"/>
    <property type="match status" value="1"/>
</dbReference>
<name>A0AAD9FV03_PAPLA</name>
<dbReference type="GO" id="GO:0051287">
    <property type="term" value="F:NAD binding"/>
    <property type="evidence" value="ECO:0007669"/>
    <property type="project" value="UniProtKB-UniRule"/>
</dbReference>
<accession>A0AAD9FV03</accession>
<dbReference type="GO" id="GO:0046168">
    <property type="term" value="P:glycerol-3-phosphate catabolic process"/>
    <property type="evidence" value="ECO:0007669"/>
    <property type="project" value="UniProtKB-UniRule"/>
</dbReference>
<dbReference type="PROSITE" id="PS00957">
    <property type="entry name" value="NAD_G3PDH"/>
    <property type="match status" value="1"/>
</dbReference>
<feature type="binding site" evidence="7">
    <location>
        <position position="140"/>
    </location>
    <ligand>
        <name>NAD(+)</name>
        <dbReference type="ChEBI" id="CHEBI:57540"/>
    </ligand>
</feature>
<dbReference type="GO" id="GO:0005829">
    <property type="term" value="C:cytosol"/>
    <property type="evidence" value="ECO:0007669"/>
    <property type="project" value="TreeGrafter"/>
</dbReference>
<keyword evidence="14" id="KW-1185">Reference proteome</keyword>
<dbReference type="GO" id="GO:0005975">
    <property type="term" value="P:carbohydrate metabolic process"/>
    <property type="evidence" value="ECO:0007669"/>
    <property type="project" value="InterPro"/>
</dbReference>